<feature type="region of interest" description="Disordered" evidence="1">
    <location>
        <begin position="1"/>
        <end position="43"/>
    </location>
</feature>
<feature type="non-terminal residue" evidence="2">
    <location>
        <position position="154"/>
    </location>
</feature>
<sequence length="154" mass="18679">KNKNGRKNIKRIRKKRRKEEKGKDKRKRENMKERKKEQKSVIERINDIKRKKFCKRKKNIKEKQRKNIWKEKSRTTFEESGKEFFCRVDKAKYLSCPSKHRKKISRWATQTSWLLAFISEIAIKAEMEVTTIVPHKLIAKTLTTKKRFCTTLLI</sequence>
<organism evidence="2">
    <name type="scientific">Octopus bimaculoides</name>
    <name type="common">California two-spotted octopus</name>
    <dbReference type="NCBI Taxonomy" id="37653"/>
    <lineage>
        <taxon>Eukaryota</taxon>
        <taxon>Metazoa</taxon>
        <taxon>Spiralia</taxon>
        <taxon>Lophotrochozoa</taxon>
        <taxon>Mollusca</taxon>
        <taxon>Cephalopoda</taxon>
        <taxon>Coleoidea</taxon>
        <taxon>Octopodiformes</taxon>
        <taxon>Octopoda</taxon>
        <taxon>Incirrata</taxon>
        <taxon>Octopodidae</taxon>
        <taxon>Octopus</taxon>
    </lineage>
</organism>
<evidence type="ECO:0000313" key="2">
    <source>
        <dbReference type="EMBL" id="KOF80990.1"/>
    </source>
</evidence>
<dbReference type="AlphaFoldDB" id="A0A0L8GWK1"/>
<gene>
    <name evidence="2" type="ORF">OCBIM_22027121mg</name>
</gene>
<feature type="non-terminal residue" evidence="2">
    <location>
        <position position="1"/>
    </location>
</feature>
<evidence type="ECO:0000256" key="1">
    <source>
        <dbReference type="SAM" id="MobiDB-lite"/>
    </source>
</evidence>
<feature type="compositionally biased region" description="Basic residues" evidence="1">
    <location>
        <begin position="1"/>
        <end position="29"/>
    </location>
</feature>
<protein>
    <submittedName>
        <fullName evidence="2">Uncharacterized protein</fullName>
    </submittedName>
</protein>
<name>A0A0L8GWK1_OCTBM</name>
<feature type="compositionally biased region" description="Basic and acidic residues" evidence="1">
    <location>
        <begin position="30"/>
        <end position="43"/>
    </location>
</feature>
<dbReference type="EMBL" id="KQ420193">
    <property type="protein sequence ID" value="KOF80990.1"/>
    <property type="molecule type" value="Genomic_DNA"/>
</dbReference>
<proteinExistence type="predicted"/>
<reference evidence="2" key="1">
    <citation type="submission" date="2015-07" db="EMBL/GenBank/DDBJ databases">
        <title>MeaNS - Measles Nucleotide Surveillance Program.</title>
        <authorList>
            <person name="Tran T."/>
            <person name="Druce J."/>
        </authorList>
    </citation>
    <scope>NUCLEOTIDE SEQUENCE</scope>
    <source>
        <strain evidence="2">UCB-OBI-ISO-001</strain>
        <tissue evidence="2">Gonad</tissue>
    </source>
</reference>
<accession>A0A0L8GWK1</accession>